<dbReference type="Proteomes" id="UP000095286">
    <property type="component" value="Unplaced"/>
</dbReference>
<evidence type="ECO:0000313" key="2">
    <source>
        <dbReference type="WBParaSite" id="RSKR_0000357900.1"/>
    </source>
</evidence>
<proteinExistence type="predicted"/>
<reference evidence="2" key="1">
    <citation type="submission" date="2016-11" db="UniProtKB">
        <authorList>
            <consortium name="WormBaseParasite"/>
        </authorList>
    </citation>
    <scope>IDENTIFICATION</scope>
    <source>
        <strain evidence="2">KR3021</strain>
    </source>
</reference>
<organism evidence="1 2">
    <name type="scientific">Rhabditophanes sp. KR3021</name>
    <dbReference type="NCBI Taxonomy" id="114890"/>
    <lineage>
        <taxon>Eukaryota</taxon>
        <taxon>Metazoa</taxon>
        <taxon>Ecdysozoa</taxon>
        <taxon>Nematoda</taxon>
        <taxon>Chromadorea</taxon>
        <taxon>Rhabditida</taxon>
        <taxon>Tylenchina</taxon>
        <taxon>Panagrolaimomorpha</taxon>
        <taxon>Strongyloidoidea</taxon>
        <taxon>Alloionematidae</taxon>
        <taxon>Rhabditophanes</taxon>
    </lineage>
</organism>
<name>A0AC35TRE3_9BILA</name>
<protein>
    <submittedName>
        <fullName evidence="2">MULE domain-containing protein</fullName>
    </submittedName>
</protein>
<sequence>MDSGKFQERDLIPEFVMAVKQLLLHARRRLHCMFHVIQNVKLRLKKNVEETNVLNDINLLGKSLTSKTYMHLRNLLVNKWGEKEELNKFVEYFNNCQITAGDCWSYSTGYEYTTNNHIEGYNSALKKTTGFERKPFYNLHLFLRNEVISKSNNFEALVNNNRPKNITKCMKDNTMKAFRLKGQKIGFIQMKKDFKGFYLIAKKEGSVVDNEKMKQIVSLTFTDVATYKYLLYTFLFFEKMVIVSSATAPII</sequence>
<dbReference type="WBParaSite" id="RSKR_0000357900.1">
    <property type="protein sequence ID" value="RSKR_0000357900.1"/>
    <property type="gene ID" value="RSKR_0000357900"/>
</dbReference>
<evidence type="ECO:0000313" key="1">
    <source>
        <dbReference type="Proteomes" id="UP000095286"/>
    </source>
</evidence>
<accession>A0AC35TRE3</accession>